<dbReference type="HOGENOM" id="CLU_000288_6_3_1"/>
<comment type="caution">
    <text evidence="6">The sequence shown here is derived from an EMBL/GenBank/DDBJ whole genome shotgun (WGS) entry which is preliminary data.</text>
</comment>
<dbReference type="GO" id="GO:0007166">
    <property type="term" value="P:cell surface receptor signaling pathway"/>
    <property type="evidence" value="ECO:0007669"/>
    <property type="project" value="InterPro"/>
</dbReference>
<dbReference type="InterPro" id="IPR036322">
    <property type="entry name" value="WD40_repeat_dom_sf"/>
</dbReference>
<keyword evidence="2" id="KW-0677">Repeat</keyword>
<feature type="repeat" description="WD" evidence="3">
    <location>
        <begin position="788"/>
        <end position="829"/>
    </location>
</feature>
<keyword evidence="7" id="KW-1185">Reference proteome</keyword>
<feature type="repeat" description="WD" evidence="3">
    <location>
        <begin position="831"/>
        <end position="872"/>
    </location>
</feature>
<dbReference type="eggNOG" id="KOG0271">
    <property type="taxonomic scope" value="Eukaryota"/>
</dbReference>
<dbReference type="InterPro" id="IPR001680">
    <property type="entry name" value="WD40_rpt"/>
</dbReference>
<dbReference type="SUPFAM" id="SSF52540">
    <property type="entry name" value="P-loop containing nucleoside triphosphate hydrolases"/>
    <property type="match status" value="1"/>
</dbReference>
<dbReference type="InterPro" id="IPR059179">
    <property type="entry name" value="MLKL-like_MCAfunc"/>
</dbReference>
<dbReference type="Gene3D" id="1.20.930.20">
    <property type="entry name" value="Adaptor protein Cbl, N-terminal domain"/>
    <property type="match status" value="1"/>
</dbReference>
<dbReference type="EMBL" id="CAFZ01000160">
    <property type="protein sequence ID" value="CCA72352.1"/>
    <property type="molecule type" value="Genomic_DNA"/>
</dbReference>
<dbReference type="Gene3D" id="3.40.50.300">
    <property type="entry name" value="P-loop containing nucleotide triphosphate hydrolases"/>
    <property type="match status" value="1"/>
</dbReference>
<dbReference type="OMA" id="RYWENIC"/>
<feature type="repeat" description="WD" evidence="3">
    <location>
        <begin position="1347"/>
        <end position="1381"/>
    </location>
</feature>
<feature type="repeat" description="WD" evidence="3">
    <location>
        <begin position="1218"/>
        <end position="1259"/>
    </location>
</feature>
<dbReference type="GO" id="GO:1990234">
    <property type="term" value="C:transferase complex"/>
    <property type="evidence" value="ECO:0007669"/>
    <property type="project" value="UniProtKB-ARBA"/>
</dbReference>
<gene>
    <name evidence="6" type="ORF">PIIN_06286</name>
</gene>
<dbReference type="Pfam" id="PF24883">
    <property type="entry name" value="NPHP3_N"/>
    <property type="match status" value="1"/>
</dbReference>
<feature type="repeat" description="WD" evidence="3">
    <location>
        <begin position="1003"/>
        <end position="1044"/>
    </location>
</feature>
<dbReference type="SUPFAM" id="SSF50978">
    <property type="entry name" value="WD40 repeat-like"/>
    <property type="match status" value="2"/>
</dbReference>
<feature type="repeat" description="WD" evidence="3">
    <location>
        <begin position="960"/>
        <end position="1001"/>
    </location>
</feature>
<dbReference type="OrthoDB" id="538223at2759"/>
<dbReference type="PANTHER" id="PTHR22847">
    <property type="entry name" value="WD40 REPEAT PROTEIN"/>
    <property type="match status" value="1"/>
</dbReference>
<dbReference type="STRING" id="1109443.G4TM09"/>
<dbReference type="SMART" id="SM00320">
    <property type="entry name" value="WD40"/>
    <property type="match status" value="14"/>
</dbReference>
<dbReference type="InParanoid" id="G4TM09"/>
<feature type="repeat" description="WD" evidence="3">
    <location>
        <begin position="1089"/>
        <end position="1130"/>
    </location>
</feature>
<accession>G4TM09</accession>
<feature type="repeat" description="WD" evidence="3">
    <location>
        <begin position="917"/>
        <end position="958"/>
    </location>
</feature>
<evidence type="ECO:0000256" key="4">
    <source>
        <dbReference type="SAM" id="MobiDB-lite"/>
    </source>
</evidence>
<evidence type="ECO:0000256" key="2">
    <source>
        <dbReference type="ARBA" id="ARBA00022737"/>
    </source>
</evidence>
<dbReference type="Pfam" id="PF00400">
    <property type="entry name" value="WD40"/>
    <property type="match status" value="14"/>
</dbReference>
<evidence type="ECO:0000256" key="3">
    <source>
        <dbReference type="PROSITE-ProRule" id="PRU00221"/>
    </source>
</evidence>
<dbReference type="PROSITE" id="PS50294">
    <property type="entry name" value="WD_REPEATS_REGION"/>
    <property type="match status" value="14"/>
</dbReference>
<dbReference type="CDD" id="cd21037">
    <property type="entry name" value="MLKL_NTD"/>
    <property type="match status" value="1"/>
</dbReference>
<feature type="region of interest" description="Disordered" evidence="4">
    <location>
        <begin position="1"/>
        <end position="40"/>
    </location>
</feature>
<dbReference type="Gene3D" id="2.130.10.10">
    <property type="entry name" value="YVTN repeat-like/Quinoprotein amine dehydrogenase"/>
    <property type="match status" value="6"/>
</dbReference>
<dbReference type="InterPro" id="IPR015943">
    <property type="entry name" value="WD40/YVTN_repeat-like_dom_sf"/>
</dbReference>
<sequence length="1484" mass="164192">MSKSWFERKGKNPRSKDTSNQPSPQSNASNPSTSSRSDRVRDTAIPILDLVANISEASDALASLKAACRATKQILEIARAVQNNKKDWKRLAGRLQGHLESMEGQITIFEEHPEKNHQVDDSLRQPLLVYLDEIQRAIEAQTRSRLLSRAMKVDMDAGDIRDFHQDIDDCHQRLTAALAVSSSLHIQAVKGDTEVLRADTQVIKEDTKTLLKDADLVIISQLPIVLSTSSMIHNSCNPGTREAVLDSIRRWGEGEFAEPIFWLCDIAGSGKSTVSTSMVTIWKQAGLLGGYWFFSIASNEESTIVKMCPTFARQMFENIPTLAPSIVDAVKRYPSIMSCTFEEQFKKLIVEPTKHQNKRVILVIDALDECMSGLQRRKLIETLSTAIQESPNLKIFMTSRPDPVIQATLGSLSIKAKMEDRLHDARHRDNIDDIAIYIEQLINGMLPEEKKRRLVKNANGLFIWASTACRMLKSETTLDTHEGIYERLVSVDQTGDIDEIYDLIFERADPKSLTTICSMLAILLASYESLAVDDFEDLLKHAGVRGSVNALVQNLGSVLSVDPNTRQIRFRHPTLVEYLRRRSQASAVDSHNKVYINVVNAHGQTASWCLKRLNSPTEGVKFNICQIESSFYPNRQIANLDARISEFIPRKLGYASSHWLFHLAETDNKWRGTLKREVERIIQIPRVFYWMEILSFMGNVPRAIAGLRAVTRHRGLEEDTRSRMTEIRRFIMTFSVPIQESVPHIYISAIPFSPQNSRMHIEGLKTYASCLSATRGVEEVYPVLPRSLRGHQGLISAVIFSPDGSRIASSSIDKTIRLWDADAGQPLGEPLRGHEGHVFDIAFSPDGSQLVSCSDDKTIRLWEVDTGQPLGEPFQGHESTVLAVAFSPDGSRIVSGSEDSTIRLWDTDTGQPVGEPLHGHEGAVNAVAYSPDGSRVISGSDDRTVRLWDVDTGRMVGDPFRGHKKGVNSVAFSPAGLWIVSGSSDKTIQLWDLDTRHPLGEPLRGHRKSVLAVRFSPDGSQIVSGSWDRTIRLWATDTGRALGEPLQGHEGEIWTVGFSPDGLRIVSGSVDTTIRLWEAETCQPLGESLQTHDDAILSIAFSPDGSRIVSSSKDNTIRLWEADTGQPLGEPLRGHTGCVNAVAFSPDGSRIASCSDDNTIRLWEADTGRPSGQPLQGQTGPVMAIGFSPDGSRIVSGSWDKTVRLWEVGTGQPLGEPLQGHESTVLAVAFSPDGTRIVSGSEDCTIRLWESETGQLLGGPLQGHESWVKCVAFSPDGSLIVSGSDDKTIRLWDSETCQSLGEPLRGHENHVNAVAFSPDGLRIVSGSWDKNIRLWETETRQPLGEPLRAHDGGIKAVAFSPDGSRIVSGSSDRTIRLWDVDIAICSKSPYQKDIEPSGLDFGPQPRGDPLGIHVPGFNHCLLSQDGWVQSSDKLLFWVPPDNRHGLVYPNRLTIPVTSHLRTTTLDFTHFRCGSSWTNVRTDSN</sequence>
<feature type="repeat" description="WD" evidence="3">
    <location>
        <begin position="1261"/>
        <end position="1302"/>
    </location>
</feature>
<dbReference type="CDD" id="cd00200">
    <property type="entry name" value="WD40"/>
    <property type="match status" value="2"/>
</dbReference>
<dbReference type="eggNOG" id="KOG0315">
    <property type="taxonomic scope" value="Eukaryota"/>
</dbReference>
<name>G4TM09_SERID</name>
<evidence type="ECO:0000256" key="1">
    <source>
        <dbReference type="ARBA" id="ARBA00022574"/>
    </source>
</evidence>
<evidence type="ECO:0000259" key="5">
    <source>
        <dbReference type="Pfam" id="PF24883"/>
    </source>
</evidence>
<feature type="repeat" description="WD" evidence="3">
    <location>
        <begin position="1132"/>
        <end position="1173"/>
    </location>
</feature>
<dbReference type="GO" id="GO:0005634">
    <property type="term" value="C:nucleus"/>
    <property type="evidence" value="ECO:0007669"/>
    <property type="project" value="TreeGrafter"/>
</dbReference>
<dbReference type="InterPro" id="IPR056884">
    <property type="entry name" value="NPHP3-like_N"/>
</dbReference>
<protein>
    <recommendedName>
        <fullName evidence="5">Nephrocystin 3-like N-terminal domain-containing protein</fullName>
    </recommendedName>
</protein>
<feature type="repeat" description="WD" evidence="3">
    <location>
        <begin position="1175"/>
        <end position="1216"/>
    </location>
</feature>
<reference evidence="6 7" key="1">
    <citation type="journal article" date="2011" name="PLoS Pathog.">
        <title>Endophytic Life Strategies Decoded by Genome and Transcriptome Analyses of the Mutualistic Root Symbiont Piriformospora indica.</title>
        <authorList>
            <person name="Zuccaro A."/>
            <person name="Lahrmann U."/>
            <person name="Guldener U."/>
            <person name="Langen G."/>
            <person name="Pfiffi S."/>
            <person name="Biedenkopf D."/>
            <person name="Wong P."/>
            <person name="Samans B."/>
            <person name="Grimm C."/>
            <person name="Basiewicz M."/>
            <person name="Murat C."/>
            <person name="Martin F."/>
            <person name="Kogel K.H."/>
        </authorList>
    </citation>
    <scope>NUCLEOTIDE SEQUENCE [LARGE SCALE GENOMIC DNA]</scope>
    <source>
        <strain evidence="6 7">DSM 11827</strain>
    </source>
</reference>
<evidence type="ECO:0000313" key="7">
    <source>
        <dbReference type="Proteomes" id="UP000007148"/>
    </source>
</evidence>
<feature type="compositionally biased region" description="Basic and acidic residues" evidence="4">
    <location>
        <begin position="1"/>
        <end position="17"/>
    </location>
</feature>
<dbReference type="PROSITE" id="PS50082">
    <property type="entry name" value="WD_REPEATS_2"/>
    <property type="match status" value="14"/>
</dbReference>
<dbReference type="InterPro" id="IPR036537">
    <property type="entry name" value="Adaptor_Cbl_N_dom_sf"/>
</dbReference>
<feature type="domain" description="Nephrocystin 3-like N-terminal" evidence="5">
    <location>
        <begin position="240"/>
        <end position="400"/>
    </location>
</feature>
<evidence type="ECO:0000313" key="6">
    <source>
        <dbReference type="EMBL" id="CCA72352.1"/>
    </source>
</evidence>
<feature type="compositionally biased region" description="Low complexity" evidence="4">
    <location>
        <begin position="18"/>
        <end position="35"/>
    </location>
</feature>
<keyword evidence="1 3" id="KW-0853">WD repeat</keyword>
<dbReference type="PROSITE" id="PS00678">
    <property type="entry name" value="WD_REPEATS_1"/>
    <property type="match status" value="12"/>
</dbReference>
<dbReference type="PRINTS" id="PR00320">
    <property type="entry name" value="GPROTEINBRPT"/>
</dbReference>
<feature type="repeat" description="WD" evidence="3">
    <location>
        <begin position="1304"/>
        <end position="1345"/>
    </location>
</feature>
<dbReference type="InterPro" id="IPR027417">
    <property type="entry name" value="P-loop_NTPase"/>
</dbReference>
<dbReference type="InterPro" id="IPR019775">
    <property type="entry name" value="WD40_repeat_CS"/>
</dbReference>
<dbReference type="Proteomes" id="UP000007148">
    <property type="component" value="Unassembled WGS sequence"/>
</dbReference>
<organism evidence="6 7">
    <name type="scientific">Serendipita indica (strain DSM 11827)</name>
    <name type="common">Root endophyte fungus</name>
    <name type="synonym">Piriformospora indica</name>
    <dbReference type="NCBI Taxonomy" id="1109443"/>
    <lineage>
        <taxon>Eukaryota</taxon>
        <taxon>Fungi</taxon>
        <taxon>Dikarya</taxon>
        <taxon>Basidiomycota</taxon>
        <taxon>Agaricomycotina</taxon>
        <taxon>Agaricomycetes</taxon>
        <taxon>Sebacinales</taxon>
        <taxon>Serendipitaceae</taxon>
        <taxon>Serendipita</taxon>
    </lineage>
</organism>
<dbReference type="PANTHER" id="PTHR22847:SF637">
    <property type="entry name" value="WD REPEAT DOMAIN 5B"/>
    <property type="match status" value="1"/>
</dbReference>
<proteinExistence type="predicted"/>
<dbReference type="InterPro" id="IPR020472">
    <property type="entry name" value="WD40_PAC1"/>
</dbReference>
<feature type="repeat" description="WD" evidence="3">
    <location>
        <begin position="1046"/>
        <end position="1087"/>
    </location>
</feature>
<feature type="repeat" description="WD" evidence="3">
    <location>
        <begin position="874"/>
        <end position="915"/>
    </location>
</feature>